<accession>A0A424YY59</accession>
<evidence type="ECO:0000313" key="2">
    <source>
        <dbReference type="Proteomes" id="UP000284763"/>
    </source>
</evidence>
<sequence length="338" mass="38405">SHIWIKNGEINIGPKKVIPLCQAAYEYPHLVNELKRKKTILKSQLGENIQPTKFFLRTEVDSSQMSISKQEEEILNKIPYNPISIHEIYWNKDFFPSPIILDKLINKRLIKAIGLTPTDILHVLNEFSEWSYDAAFLGTETLATYKGKEVITFCLDLKKRFAQNMVTNIAEFVFKDVNKSELEKVLYGGFYGNIFFELPIVFIGGSVKAYEKEVSNLLNASIIIPNNAEVGNAVGAAVAKGRKMVNILIKSIQADSRYSVRPTKWVVFSKGERKEFDTYQKALEYGEILGKTIIYEYMSSINVDNSNIFIKTRNNEISLPNEDVPIESTLSLLGSEDN</sequence>
<reference evidence="1 2" key="1">
    <citation type="submission" date="2018-08" db="EMBL/GenBank/DDBJ databases">
        <title>The metabolism and importance of syntrophic acetate oxidation coupled to methane or sulfide production in haloalkaline environments.</title>
        <authorList>
            <person name="Timmers P.H.A."/>
            <person name="Vavourakis C.D."/>
            <person name="Sorokin D.Y."/>
            <person name="Sinninghe Damste J.S."/>
            <person name="Muyzer G."/>
            <person name="Stams A.J.M."/>
            <person name="Plugge C.M."/>
        </authorList>
    </citation>
    <scope>NUCLEOTIDE SEQUENCE [LARGE SCALE GENOMIC DNA]</scope>
    <source>
        <strain evidence="1">MSAO_Arc3</strain>
    </source>
</reference>
<comment type="caution">
    <text evidence="1">The sequence shown here is derived from an EMBL/GenBank/DDBJ whole genome shotgun (WGS) entry which is preliminary data.</text>
</comment>
<dbReference type="Proteomes" id="UP000284763">
    <property type="component" value="Unassembled WGS sequence"/>
</dbReference>
<proteinExistence type="predicted"/>
<dbReference type="AlphaFoldDB" id="A0A424YY59"/>
<evidence type="ECO:0000313" key="1">
    <source>
        <dbReference type="EMBL" id="RQD85204.1"/>
    </source>
</evidence>
<organism evidence="1 2">
    <name type="scientific">Methanosalsum natronophilum</name>
    <dbReference type="NCBI Taxonomy" id="768733"/>
    <lineage>
        <taxon>Archaea</taxon>
        <taxon>Methanobacteriati</taxon>
        <taxon>Methanobacteriota</taxon>
        <taxon>Stenosarchaea group</taxon>
        <taxon>Methanomicrobia</taxon>
        <taxon>Methanosarcinales</taxon>
        <taxon>Methanosarcinaceae</taxon>
        <taxon>Methanosalsum</taxon>
    </lineage>
</organism>
<name>A0A424YY59_9EURY</name>
<protein>
    <submittedName>
        <fullName evidence="1">Hydantoinase/oxoprolinase family protein</fullName>
    </submittedName>
</protein>
<feature type="non-terminal residue" evidence="1">
    <location>
        <position position="1"/>
    </location>
</feature>
<dbReference type="EMBL" id="QZAB01000332">
    <property type="protein sequence ID" value="RQD85204.1"/>
    <property type="molecule type" value="Genomic_DNA"/>
</dbReference>
<gene>
    <name evidence="1" type="ORF">D5R95_05260</name>
</gene>